<accession>A0A803PL28</accession>
<protein>
    <submittedName>
        <fullName evidence="1">Uncharacterized protein</fullName>
    </submittedName>
</protein>
<dbReference type="Proteomes" id="UP000596661">
    <property type="component" value="Chromosome 5"/>
</dbReference>
<reference evidence="1" key="2">
    <citation type="submission" date="2021-03" db="UniProtKB">
        <authorList>
            <consortium name="EnsemblPlants"/>
        </authorList>
    </citation>
    <scope>IDENTIFICATION</scope>
</reference>
<proteinExistence type="predicted"/>
<dbReference type="EnsemblPlants" id="evm.model.05.1373">
    <property type="protein sequence ID" value="cds.evm.model.05.1373"/>
    <property type="gene ID" value="evm.TU.05.1373"/>
</dbReference>
<dbReference type="AlphaFoldDB" id="A0A803PL28"/>
<organism evidence="1 2">
    <name type="scientific">Cannabis sativa</name>
    <name type="common">Hemp</name>
    <name type="synonym">Marijuana</name>
    <dbReference type="NCBI Taxonomy" id="3483"/>
    <lineage>
        <taxon>Eukaryota</taxon>
        <taxon>Viridiplantae</taxon>
        <taxon>Streptophyta</taxon>
        <taxon>Embryophyta</taxon>
        <taxon>Tracheophyta</taxon>
        <taxon>Spermatophyta</taxon>
        <taxon>Magnoliopsida</taxon>
        <taxon>eudicotyledons</taxon>
        <taxon>Gunneridae</taxon>
        <taxon>Pentapetalae</taxon>
        <taxon>rosids</taxon>
        <taxon>fabids</taxon>
        <taxon>Rosales</taxon>
        <taxon>Cannabaceae</taxon>
        <taxon>Cannabis</taxon>
    </lineage>
</organism>
<sequence>MSALALVVIGCDGARGTTGQFVSQVQVLLVEVLFHPVLNELQVFWIGYGVKVFWIGYAVKCVSVGEFEADLFREVGVC</sequence>
<evidence type="ECO:0000313" key="1">
    <source>
        <dbReference type="EnsemblPlants" id="cds.evm.model.05.1373"/>
    </source>
</evidence>
<dbReference type="EMBL" id="UZAU01000533">
    <property type="status" value="NOT_ANNOTATED_CDS"/>
    <property type="molecule type" value="Genomic_DNA"/>
</dbReference>
<name>A0A803PL28_CANSA</name>
<dbReference type="Gramene" id="evm.model.05.1373">
    <property type="protein sequence ID" value="cds.evm.model.05.1373"/>
    <property type="gene ID" value="evm.TU.05.1373"/>
</dbReference>
<evidence type="ECO:0000313" key="2">
    <source>
        <dbReference type="Proteomes" id="UP000596661"/>
    </source>
</evidence>
<keyword evidence="2" id="KW-1185">Reference proteome</keyword>
<reference evidence="1" key="1">
    <citation type="submission" date="2018-11" db="EMBL/GenBank/DDBJ databases">
        <authorList>
            <person name="Grassa J C."/>
        </authorList>
    </citation>
    <scope>NUCLEOTIDE SEQUENCE [LARGE SCALE GENOMIC DNA]</scope>
</reference>